<dbReference type="AlphaFoldDB" id="A0A3B0PIS3"/>
<gene>
    <name evidence="2" type="ORF">NCTC10115_01524</name>
</gene>
<name>A0A3B0PIS3_MYCGL</name>
<feature type="non-terminal residue" evidence="2">
    <location>
        <position position="52"/>
    </location>
</feature>
<dbReference type="EMBL" id="LS991952">
    <property type="protein sequence ID" value="SYV95667.1"/>
    <property type="molecule type" value="Genomic_DNA"/>
</dbReference>
<proteinExistence type="predicted"/>
<sequence>MGNPSAIINYLAKQNSGQISFVDVSVDSNSNVTSPSAFKRSNSTSSSSTDSW</sequence>
<feature type="region of interest" description="Disordered" evidence="1">
    <location>
        <begin position="28"/>
        <end position="52"/>
    </location>
</feature>
<evidence type="ECO:0000256" key="1">
    <source>
        <dbReference type="SAM" id="MobiDB-lite"/>
    </source>
</evidence>
<dbReference type="Proteomes" id="UP000260136">
    <property type="component" value="Chromosome"/>
</dbReference>
<organism evidence="2 3">
    <name type="scientific">Mycoplasmoides gallisepticum</name>
    <name type="common">Mycoplasma gallisepticum</name>
    <dbReference type="NCBI Taxonomy" id="2096"/>
    <lineage>
        <taxon>Bacteria</taxon>
        <taxon>Bacillati</taxon>
        <taxon>Mycoplasmatota</taxon>
        <taxon>Mycoplasmoidales</taxon>
        <taxon>Mycoplasmoidaceae</taxon>
        <taxon>Mycoplasmoides</taxon>
    </lineage>
</organism>
<evidence type="ECO:0000313" key="3">
    <source>
        <dbReference type="Proteomes" id="UP000260136"/>
    </source>
</evidence>
<protein>
    <submittedName>
        <fullName evidence="2">Uncharacterized protein</fullName>
    </submittedName>
</protein>
<evidence type="ECO:0000313" key="2">
    <source>
        <dbReference type="EMBL" id="SYV95667.1"/>
    </source>
</evidence>
<accession>A0A3B0PIS3</accession>
<reference evidence="3" key="1">
    <citation type="submission" date="2018-06" db="EMBL/GenBank/DDBJ databases">
        <authorList>
            <consortium name="Pathogen Informatics"/>
        </authorList>
    </citation>
    <scope>NUCLEOTIDE SEQUENCE [LARGE SCALE GENOMIC DNA]</scope>
    <source>
        <strain evidence="3">NCTC10115</strain>
    </source>
</reference>